<dbReference type="InterPro" id="IPR050490">
    <property type="entry name" value="Bact_solute-bd_prot1"/>
</dbReference>
<dbReference type="PROSITE" id="PS51257">
    <property type="entry name" value="PROKAR_LIPOPROTEIN"/>
    <property type="match status" value="1"/>
</dbReference>
<dbReference type="Proteomes" id="UP000715651">
    <property type="component" value="Unassembled WGS sequence"/>
</dbReference>
<dbReference type="InterPro" id="IPR006059">
    <property type="entry name" value="SBP"/>
</dbReference>
<name>A0A921KBJ9_9BIFI</name>
<dbReference type="AlphaFoldDB" id="A0A921KBJ9"/>
<accession>A0A921KBJ9</accession>
<dbReference type="EMBL" id="DYWK01000006">
    <property type="protein sequence ID" value="HJF18443.1"/>
    <property type="molecule type" value="Genomic_DNA"/>
</dbReference>
<reference evidence="7" key="1">
    <citation type="journal article" date="2021" name="PeerJ">
        <title>Extensive microbial diversity within the chicken gut microbiome revealed by metagenomics and culture.</title>
        <authorList>
            <person name="Gilroy R."/>
            <person name="Ravi A."/>
            <person name="Getino M."/>
            <person name="Pursley I."/>
            <person name="Horton D.L."/>
            <person name="Alikhan N.F."/>
            <person name="Baker D."/>
            <person name="Gharbi K."/>
            <person name="Hall N."/>
            <person name="Watson M."/>
            <person name="Adriaenssens E.M."/>
            <person name="Foster-Nyarko E."/>
            <person name="Jarju S."/>
            <person name="Secka A."/>
            <person name="Antonio M."/>
            <person name="Oren A."/>
            <person name="Chaudhuri R.R."/>
            <person name="La Ragione R."/>
            <person name="Hildebrand F."/>
            <person name="Pallen M.J."/>
        </authorList>
    </citation>
    <scope>NUCLEOTIDE SEQUENCE</scope>
    <source>
        <strain evidence="7">578</strain>
    </source>
</reference>
<evidence type="ECO:0000313" key="7">
    <source>
        <dbReference type="EMBL" id="HJF18443.1"/>
    </source>
</evidence>
<organism evidence="7 8">
    <name type="scientific">Aeriscardovia aeriphila</name>
    <dbReference type="NCBI Taxonomy" id="218139"/>
    <lineage>
        <taxon>Bacteria</taxon>
        <taxon>Bacillati</taxon>
        <taxon>Actinomycetota</taxon>
        <taxon>Actinomycetes</taxon>
        <taxon>Bifidobacteriales</taxon>
        <taxon>Bifidobacteriaceae</taxon>
        <taxon>Aeriscardovia</taxon>
    </lineage>
</organism>
<keyword evidence="1" id="KW-1003">Cell membrane</keyword>
<evidence type="ECO:0000256" key="5">
    <source>
        <dbReference type="ARBA" id="ARBA00023288"/>
    </source>
</evidence>
<evidence type="ECO:0000256" key="4">
    <source>
        <dbReference type="ARBA" id="ARBA00023139"/>
    </source>
</evidence>
<evidence type="ECO:0000256" key="3">
    <source>
        <dbReference type="ARBA" id="ARBA00023136"/>
    </source>
</evidence>
<sequence>MKFARTTLAALAAGAMALSLAGCGNNSGVDANGNVTLEFFANNTEDVYKPLLTGFQKKNPKIKIKFSTTTGAQAGYQQTLQTRISGGRLPDVFIAPPEQLPALVKAHAVKDLTSESFMDRIGDTNKEQSSVDGKVWTMSISSWSNAMAYNKDLLAKAGYDKLPETWDEFLDMLVKLKQAGVKEPYLEPKGGLGAPVEGWLGAESQGQSQTIDQQISDKKTTFEKAYSPLYAKWEELIKKGVMGSNVTGLGDDQVRTEFVNGRLAVMPSGYWDVNTFNGAKNLNYSFGLYPKLKASDESFAPGSADSGYAISAKLSGEKLKAAEKFLDYISSPEGLKTAQDALGSIPSTKNFTPQLDEKFKEPYEQYIKKGNIYLNSIGWDITGRSTLRGATYSELAQVALGKESPVQAGKNLDAKLATLR</sequence>
<keyword evidence="5" id="KW-0449">Lipoprotein</keyword>
<dbReference type="PANTHER" id="PTHR43649">
    <property type="entry name" value="ARABINOSE-BINDING PROTEIN-RELATED"/>
    <property type="match status" value="1"/>
</dbReference>
<dbReference type="SUPFAM" id="SSF53850">
    <property type="entry name" value="Periplasmic binding protein-like II"/>
    <property type="match status" value="1"/>
</dbReference>
<dbReference type="Pfam" id="PF01547">
    <property type="entry name" value="SBP_bac_1"/>
    <property type="match status" value="1"/>
</dbReference>
<evidence type="ECO:0000313" key="8">
    <source>
        <dbReference type="Proteomes" id="UP000715651"/>
    </source>
</evidence>
<dbReference type="Gene3D" id="3.40.190.10">
    <property type="entry name" value="Periplasmic binding protein-like II"/>
    <property type="match status" value="2"/>
</dbReference>
<keyword evidence="2 6" id="KW-0732">Signal</keyword>
<keyword evidence="4" id="KW-0564">Palmitate</keyword>
<keyword evidence="3" id="KW-0472">Membrane</keyword>
<protein>
    <submittedName>
        <fullName evidence="7">ABC transporter substrate-binding protein</fullName>
    </submittedName>
</protein>
<comment type="caution">
    <text evidence="7">The sequence shown here is derived from an EMBL/GenBank/DDBJ whole genome shotgun (WGS) entry which is preliminary data.</text>
</comment>
<gene>
    <name evidence="7" type="ORF">K8U78_04770</name>
</gene>
<proteinExistence type="predicted"/>
<evidence type="ECO:0000256" key="2">
    <source>
        <dbReference type="ARBA" id="ARBA00022729"/>
    </source>
</evidence>
<feature type="signal peptide" evidence="6">
    <location>
        <begin position="1"/>
        <end position="21"/>
    </location>
</feature>
<reference evidence="7" key="2">
    <citation type="submission" date="2021-09" db="EMBL/GenBank/DDBJ databases">
        <authorList>
            <person name="Gilroy R."/>
        </authorList>
    </citation>
    <scope>NUCLEOTIDE SEQUENCE</scope>
    <source>
        <strain evidence="7">578</strain>
    </source>
</reference>
<evidence type="ECO:0000256" key="6">
    <source>
        <dbReference type="SAM" id="SignalP"/>
    </source>
</evidence>
<dbReference type="PANTHER" id="PTHR43649:SF33">
    <property type="entry name" value="POLYGALACTURONAN_RHAMNOGALACTURONAN-BINDING PROTEIN YTCQ"/>
    <property type="match status" value="1"/>
</dbReference>
<evidence type="ECO:0000256" key="1">
    <source>
        <dbReference type="ARBA" id="ARBA00022475"/>
    </source>
</evidence>
<feature type="chain" id="PRO_5039633221" evidence="6">
    <location>
        <begin position="22"/>
        <end position="420"/>
    </location>
</feature>